<dbReference type="EC" id="2.1.2.9" evidence="1"/>
<evidence type="ECO:0000313" key="4">
    <source>
        <dbReference type="Proteomes" id="UP000006753"/>
    </source>
</evidence>
<accession>K1WVU6</accession>
<name>K1WVU6_MARBU</name>
<dbReference type="STRING" id="1072389.K1WVU6"/>
<keyword evidence="4" id="KW-1185">Reference proteome</keyword>
<dbReference type="InParanoid" id="K1WVU6"/>
<reference evidence="3 4" key="1">
    <citation type="journal article" date="2012" name="BMC Genomics">
        <title>Sequencing the genome of Marssonina brunnea reveals fungus-poplar co-evolution.</title>
        <authorList>
            <person name="Zhu S."/>
            <person name="Cao Y.-Z."/>
            <person name="Jiang C."/>
            <person name="Tan B.-Y."/>
            <person name="Wang Z."/>
            <person name="Feng S."/>
            <person name="Zhang L."/>
            <person name="Su X.-H."/>
            <person name="Brejova B."/>
            <person name="Vinar T."/>
            <person name="Xu M."/>
            <person name="Wang M.-X."/>
            <person name="Zhang S.-G."/>
            <person name="Huang M.-R."/>
            <person name="Wu R."/>
            <person name="Zhou Y."/>
        </authorList>
    </citation>
    <scope>NUCLEOTIDE SEQUENCE [LARGE SCALE GENOMIC DNA]</scope>
    <source>
        <strain evidence="3 4">MB_m1</strain>
    </source>
</reference>
<dbReference type="PANTHER" id="PTHR11138:SF5">
    <property type="entry name" value="METHIONYL-TRNA FORMYLTRANSFERASE, MITOCHONDRIAL"/>
    <property type="match status" value="1"/>
</dbReference>
<dbReference type="AlphaFoldDB" id="K1WVU6"/>
<evidence type="ECO:0000256" key="1">
    <source>
        <dbReference type="ARBA" id="ARBA00012261"/>
    </source>
</evidence>
<dbReference type="Proteomes" id="UP000006753">
    <property type="component" value="Unassembled WGS sequence"/>
</dbReference>
<gene>
    <name evidence="3" type="ORF">MBM_05056</name>
</gene>
<feature type="domain" description="Formyl transferase N-terminal" evidence="2">
    <location>
        <begin position="137"/>
        <end position="301"/>
    </location>
</feature>
<dbReference type="eggNOG" id="KOG3082">
    <property type="taxonomic scope" value="Eukaryota"/>
</dbReference>
<dbReference type="GeneID" id="18760991"/>
<dbReference type="OrthoDB" id="10268103at2759"/>
<dbReference type="EMBL" id="JH921438">
    <property type="protein sequence ID" value="EKD16587.1"/>
    <property type="molecule type" value="Genomic_DNA"/>
</dbReference>
<evidence type="ECO:0000313" key="3">
    <source>
        <dbReference type="EMBL" id="EKD16587.1"/>
    </source>
</evidence>
<dbReference type="InterPro" id="IPR036477">
    <property type="entry name" value="Formyl_transf_N_sf"/>
</dbReference>
<dbReference type="HOGENOM" id="CLU_033347_0_2_1"/>
<dbReference type="InterPro" id="IPR041711">
    <property type="entry name" value="Met-tRNA-FMT_N"/>
</dbReference>
<dbReference type="PANTHER" id="PTHR11138">
    <property type="entry name" value="METHIONYL-TRNA FORMYLTRANSFERASE"/>
    <property type="match status" value="1"/>
</dbReference>
<dbReference type="Pfam" id="PF00551">
    <property type="entry name" value="Formyl_trans_N"/>
    <property type="match status" value="1"/>
</dbReference>
<dbReference type="GO" id="GO:0005739">
    <property type="term" value="C:mitochondrion"/>
    <property type="evidence" value="ECO:0007669"/>
    <property type="project" value="TreeGrafter"/>
</dbReference>
<proteinExistence type="predicted"/>
<dbReference type="InterPro" id="IPR002376">
    <property type="entry name" value="Formyl_transf_N"/>
</dbReference>
<evidence type="ECO:0000259" key="2">
    <source>
        <dbReference type="Pfam" id="PF00551"/>
    </source>
</evidence>
<dbReference type="CDD" id="cd08646">
    <property type="entry name" value="FMT_core_Met-tRNA-FMT_N"/>
    <property type="match status" value="1"/>
</dbReference>
<organism evidence="3 4">
    <name type="scientific">Marssonina brunnea f. sp. multigermtubi (strain MB_m1)</name>
    <name type="common">Marssonina leaf spot fungus</name>
    <dbReference type="NCBI Taxonomy" id="1072389"/>
    <lineage>
        <taxon>Eukaryota</taxon>
        <taxon>Fungi</taxon>
        <taxon>Dikarya</taxon>
        <taxon>Ascomycota</taxon>
        <taxon>Pezizomycotina</taxon>
        <taxon>Leotiomycetes</taxon>
        <taxon>Helotiales</taxon>
        <taxon>Drepanopezizaceae</taxon>
        <taxon>Drepanopeziza</taxon>
    </lineage>
</organism>
<sequence>MPLDRLRPAASSRSSVSAFFSWRQGYHCNSQRIDPATKVHQAQKLVPAANTAKNLEIMKLKLESEKVVRERDTATLPLKFELEKWKKDNEIRQISKPGGLEQDNNIADALQPPPPVVRFLRTNDARFLPPRAFKPLRILFCGSDEMSIESLRALHAQHVENPELIKSIDVLFRPAKRSGRSMTELRELPIKAVAEELGLTTHERDTFTGWDLPYPDGEPINLIIAVSFGLFIPPRVLKAAEYGGLNVHPSQLPQYRGPSPLQHTIMDYCKYAGITVQTLDDKSFDHGIILRQTSVRIPDHERITYPDLVGFIAPKAARLLVQSLRERIFLPPLLTRLSPKILPKRIKRAPKITSEDRKIRFNSPEVAWQAPARARALGRLWSNFLIAPGKELRLVFDGIERVERPELLTTTSKVAKELAEEADDGKLARELGPSVTPSDGYEPLEIRLQRKRIHFAVPAKPPPVDPSLDIGLKPVFYINDEDSVIFAVRHGALRVRHITVEGQPKRDAKTAMKGIRKSWVWRLKLEEHPVEPRKDIWRVEPAGLNDKREWLEQKAQERYDSGDGIFAAAGF</sequence>
<dbReference type="GO" id="GO:0004479">
    <property type="term" value="F:methionyl-tRNA formyltransferase activity"/>
    <property type="evidence" value="ECO:0007669"/>
    <property type="project" value="UniProtKB-EC"/>
</dbReference>
<dbReference type="SUPFAM" id="SSF53328">
    <property type="entry name" value="Formyltransferase"/>
    <property type="match status" value="1"/>
</dbReference>
<protein>
    <recommendedName>
        <fullName evidence="1">methionyl-tRNA formyltransferase</fullName>
        <ecNumber evidence="1">2.1.2.9</ecNumber>
    </recommendedName>
</protein>
<dbReference type="KEGG" id="mbe:MBM_05056"/>
<dbReference type="Gene3D" id="3.40.50.12230">
    <property type="match status" value="1"/>
</dbReference>